<gene>
    <name evidence="2" type="ORF">DW352_02710</name>
</gene>
<evidence type="ECO:0000313" key="3">
    <source>
        <dbReference type="Proteomes" id="UP000254889"/>
    </source>
</evidence>
<sequence>MTVRDALIRSESPAEISARPKPKPEDLTSEDIAKMSLKDLADIAGSMEPEWASFGNFGGGCSGECR</sequence>
<dbReference type="EMBL" id="CP031417">
    <property type="protein sequence ID" value="AXK79523.1"/>
    <property type="molecule type" value="Genomic_DNA"/>
</dbReference>
<organism evidence="2 3">
    <name type="scientific">Pseudolabrys taiwanensis</name>
    <dbReference type="NCBI Taxonomy" id="331696"/>
    <lineage>
        <taxon>Bacteria</taxon>
        <taxon>Pseudomonadati</taxon>
        <taxon>Pseudomonadota</taxon>
        <taxon>Alphaproteobacteria</taxon>
        <taxon>Hyphomicrobiales</taxon>
        <taxon>Xanthobacteraceae</taxon>
        <taxon>Pseudolabrys</taxon>
    </lineage>
</organism>
<feature type="region of interest" description="Disordered" evidence="1">
    <location>
        <begin position="1"/>
        <end position="30"/>
    </location>
</feature>
<dbReference type="AlphaFoldDB" id="A0A345ZRH6"/>
<keyword evidence="3" id="KW-1185">Reference proteome</keyword>
<dbReference type="RefSeq" id="WP_115688298.1">
    <property type="nucleotide sequence ID" value="NZ_CP031417.1"/>
</dbReference>
<proteinExistence type="predicted"/>
<accession>A0A345ZRH6</accession>
<dbReference type="KEGG" id="ptaw:DW352_02710"/>
<evidence type="ECO:0000313" key="2">
    <source>
        <dbReference type="EMBL" id="AXK79523.1"/>
    </source>
</evidence>
<evidence type="ECO:0000256" key="1">
    <source>
        <dbReference type="SAM" id="MobiDB-lite"/>
    </source>
</evidence>
<name>A0A345ZRH6_9HYPH</name>
<reference evidence="2 3" key="1">
    <citation type="submission" date="2018-07" db="EMBL/GenBank/DDBJ databases">
        <authorList>
            <person name="Quirk P.G."/>
            <person name="Krulwich T.A."/>
        </authorList>
    </citation>
    <scope>NUCLEOTIDE SEQUENCE [LARGE SCALE GENOMIC DNA]</scope>
    <source>
        <strain evidence="2 3">CC-BB4</strain>
    </source>
</reference>
<dbReference type="Proteomes" id="UP000254889">
    <property type="component" value="Chromosome"/>
</dbReference>
<protein>
    <submittedName>
        <fullName evidence="2">Uncharacterized protein</fullName>
    </submittedName>
</protein>